<dbReference type="PANTHER" id="PTHR33529:SF6">
    <property type="entry name" value="YJGP_YJGQ FAMILY PERMEASE"/>
    <property type="match status" value="1"/>
</dbReference>
<keyword evidence="2" id="KW-1003">Cell membrane</keyword>
<dbReference type="NCBIfam" id="TIGR04408">
    <property type="entry name" value="LptG_lptG"/>
    <property type="match status" value="1"/>
</dbReference>
<comment type="caution">
    <text evidence="7">The sequence shown here is derived from an EMBL/GenBank/DDBJ whole genome shotgun (WGS) entry which is preliminary data.</text>
</comment>
<evidence type="ECO:0000256" key="6">
    <source>
        <dbReference type="SAM" id="Phobius"/>
    </source>
</evidence>
<dbReference type="AlphaFoldDB" id="A0A9D8KD28"/>
<dbReference type="InterPro" id="IPR030923">
    <property type="entry name" value="LptG"/>
</dbReference>
<feature type="transmembrane region" description="Helical" evidence="6">
    <location>
        <begin position="335"/>
        <end position="358"/>
    </location>
</feature>
<evidence type="ECO:0000256" key="5">
    <source>
        <dbReference type="ARBA" id="ARBA00023136"/>
    </source>
</evidence>
<accession>A0A9D8KD28</accession>
<evidence type="ECO:0000256" key="3">
    <source>
        <dbReference type="ARBA" id="ARBA00022692"/>
    </source>
</evidence>
<keyword evidence="5 6" id="KW-0472">Membrane</keyword>
<protein>
    <submittedName>
        <fullName evidence="7">LPS export ABC transporter permease LptG</fullName>
    </submittedName>
</protein>
<dbReference type="InterPro" id="IPR005495">
    <property type="entry name" value="LptG/LptF_permease"/>
</dbReference>
<feature type="transmembrane region" description="Helical" evidence="6">
    <location>
        <begin position="97"/>
        <end position="117"/>
    </location>
</feature>
<dbReference type="PANTHER" id="PTHR33529">
    <property type="entry name" value="SLR0882 PROTEIN-RELATED"/>
    <property type="match status" value="1"/>
</dbReference>
<name>A0A9D8KD28_9DELT</name>
<comment type="subcellular location">
    <subcellularLocation>
        <location evidence="1">Cell membrane</location>
        <topology evidence="1">Multi-pass membrane protein</topology>
    </subcellularLocation>
</comment>
<gene>
    <name evidence="7" type="primary">lptG</name>
    <name evidence="7" type="ORF">JW984_01545</name>
</gene>
<reference evidence="7" key="2">
    <citation type="submission" date="2021-01" db="EMBL/GenBank/DDBJ databases">
        <authorList>
            <person name="Hahn C.R."/>
            <person name="Youssef N.H."/>
            <person name="Elshahed M."/>
        </authorList>
    </citation>
    <scope>NUCLEOTIDE SEQUENCE</scope>
    <source>
        <strain evidence="7">Zod_Metabat.24</strain>
    </source>
</reference>
<evidence type="ECO:0000256" key="1">
    <source>
        <dbReference type="ARBA" id="ARBA00004651"/>
    </source>
</evidence>
<dbReference type="GO" id="GO:0043190">
    <property type="term" value="C:ATP-binding cassette (ABC) transporter complex"/>
    <property type="evidence" value="ECO:0007669"/>
    <property type="project" value="InterPro"/>
</dbReference>
<evidence type="ECO:0000313" key="8">
    <source>
        <dbReference type="Proteomes" id="UP000809273"/>
    </source>
</evidence>
<reference evidence="7" key="1">
    <citation type="journal article" date="2021" name="Environ. Microbiol.">
        <title>Genomic characterization of three novel Desulfobacterota classes expand the metabolic and phylogenetic diversity of the phylum.</title>
        <authorList>
            <person name="Murphy C.L."/>
            <person name="Biggerstaff J."/>
            <person name="Eichhorn A."/>
            <person name="Ewing E."/>
            <person name="Shahan R."/>
            <person name="Soriano D."/>
            <person name="Stewart S."/>
            <person name="VanMol K."/>
            <person name="Walker R."/>
            <person name="Walters P."/>
            <person name="Elshahed M.S."/>
            <person name="Youssef N.H."/>
        </authorList>
    </citation>
    <scope>NUCLEOTIDE SEQUENCE</scope>
    <source>
        <strain evidence="7">Zod_Metabat.24</strain>
    </source>
</reference>
<evidence type="ECO:0000256" key="2">
    <source>
        <dbReference type="ARBA" id="ARBA00022475"/>
    </source>
</evidence>
<feature type="transmembrane region" description="Helical" evidence="6">
    <location>
        <begin position="12"/>
        <end position="30"/>
    </location>
</feature>
<sequence length="362" mass="41843">MRIIQKYILKQFFVIMFFAISASIVLFLIVDVFENTGLLLDHPSSFSTILLYFASKIPFMLFMSLPITVMLATLISLGLMGKNLELIALRTCGVSHIAVITPILVVAFIISIIAFFGNEYIVPKANRLTDYMEIVKIKRKEQEIKPEYKLDKIWVKKGNVIYYIDRFLPKEKKIEGITIYHFDENFTLTKTIMAVDAEWTKKGWELHTVDEKDFTGPTLLDVKKYDVKYYEIEERPEDFKIVFEQQTEKMSFRQLSRYIDRLNDDGYDTTRYRVDLHSKVSYPLVNFIMALIATPFALMIGRRGGIASATVIAFTFSFFYWVVHSICVSLGHGGTLPPFIAAWTANILFLFASVYMFLTVRT</sequence>
<proteinExistence type="predicted"/>
<dbReference type="Proteomes" id="UP000809273">
    <property type="component" value="Unassembled WGS sequence"/>
</dbReference>
<feature type="transmembrane region" description="Helical" evidence="6">
    <location>
        <begin position="50"/>
        <end position="77"/>
    </location>
</feature>
<evidence type="ECO:0000256" key="4">
    <source>
        <dbReference type="ARBA" id="ARBA00022989"/>
    </source>
</evidence>
<dbReference type="GO" id="GO:0055085">
    <property type="term" value="P:transmembrane transport"/>
    <property type="evidence" value="ECO:0007669"/>
    <property type="project" value="InterPro"/>
</dbReference>
<feature type="transmembrane region" description="Helical" evidence="6">
    <location>
        <begin position="280"/>
        <end position="298"/>
    </location>
</feature>
<organism evidence="7 8">
    <name type="scientific">Candidatus Zymogenus saltonus</name>
    <dbReference type="NCBI Taxonomy" id="2844893"/>
    <lineage>
        <taxon>Bacteria</taxon>
        <taxon>Deltaproteobacteria</taxon>
        <taxon>Candidatus Zymogenia</taxon>
        <taxon>Candidatus Zymogeniales</taxon>
        <taxon>Candidatus Zymogenaceae</taxon>
        <taxon>Candidatus Zymogenus</taxon>
    </lineage>
</organism>
<keyword evidence="4 6" id="KW-1133">Transmembrane helix</keyword>
<evidence type="ECO:0000313" key="7">
    <source>
        <dbReference type="EMBL" id="MBN1571859.1"/>
    </source>
</evidence>
<dbReference type="GO" id="GO:0015920">
    <property type="term" value="P:lipopolysaccharide transport"/>
    <property type="evidence" value="ECO:0007669"/>
    <property type="project" value="TreeGrafter"/>
</dbReference>
<keyword evidence="3 6" id="KW-0812">Transmembrane</keyword>
<dbReference type="Pfam" id="PF03739">
    <property type="entry name" value="LptF_LptG"/>
    <property type="match status" value="1"/>
</dbReference>
<feature type="transmembrane region" description="Helical" evidence="6">
    <location>
        <begin position="305"/>
        <end position="323"/>
    </location>
</feature>
<dbReference type="EMBL" id="JAFGIX010000008">
    <property type="protein sequence ID" value="MBN1571859.1"/>
    <property type="molecule type" value="Genomic_DNA"/>
</dbReference>